<evidence type="ECO:0000256" key="4">
    <source>
        <dbReference type="ARBA" id="ARBA00022989"/>
    </source>
</evidence>
<evidence type="ECO:0000256" key="6">
    <source>
        <dbReference type="SAM" id="Phobius"/>
    </source>
</evidence>
<evidence type="ECO:0000313" key="8">
    <source>
        <dbReference type="Proteomes" id="UP000046395"/>
    </source>
</evidence>
<evidence type="ECO:0000256" key="3">
    <source>
        <dbReference type="ARBA" id="ARBA00022692"/>
    </source>
</evidence>
<dbReference type="WBParaSite" id="TMUE_2000009556.1">
    <property type="protein sequence ID" value="TMUE_2000009556.1"/>
    <property type="gene ID" value="WBGene00286991"/>
</dbReference>
<comment type="subcellular location">
    <subcellularLocation>
        <location evidence="1">Membrane</location>
        <topology evidence="1">Multi-pass membrane protein</topology>
    </subcellularLocation>
</comment>
<reference evidence="9" key="1">
    <citation type="submission" date="2019-12" db="UniProtKB">
        <authorList>
            <consortium name="WormBaseParasite"/>
        </authorList>
    </citation>
    <scope>IDENTIFICATION</scope>
</reference>
<dbReference type="PANTHER" id="PTHR45840:SF2">
    <property type="entry name" value="PROTEIN RHOMBOID-RELATED"/>
    <property type="match status" value="1"/>
</dbReference>
<dbReference type="InterPro" id="IPR051739">
    <property type="entry name" value="Rhomboid_IM_Serine_Proteases"/>
</dbReference>
<dbReference type="PANTHER" id="PTHR45840">
    <property type="entry name" value="RHOMBOID-RELATED PROTEIN"/>
    <property type="match status" value="1"/>
</dbReference>
<sequence length="373" mass="41985">MVMVPRKVSFTVSSSRSRMCYEVNDKIVNETDAETTVCEDGPNEEYAMQARKARFGNGESASCRLRSIDDSTRLTVDSLSDTSDRECRFWRTLAIHLSYIVAVSEDSAKVRLHVQQYGCVPPPIFVITISLLQIALFVYYSMESNEPVTWLTNCAGCLVRNNRESLMIFDSGLANEIWRFGTYFLIHQGFQHLLFNLIAQIVLVCPLEIVHKMWRIGPLYISGIIYSSLLHFLIDRDVVLVGASGGTYAIIGAYVGNLISGFDSIMTQKAKLGAILLFTSADFGHAAYRRYYLDRCQQKSYVAHLGGWAAGLLLHGIGLRQFTRPYFNKLVRLVFPCIYFTSSLVLIIVASTIHSDISMHNLLTRCNITILPI</sequence>
<dbReference type="Proteomes" id="UP000046395">
    <property type="component" value="Unassembled WGS sequence"/>
</dbReference>
<feature type="transmembrane region" description="Helical" evidence="6">
    <location>
        <begin position="193"/>
        <end position="210"/>
    </location>
</feature>
<keyword evidence="5 6" id="KW-0472">Membrane</keyword>
<dbReference type="GO" id="GO:0016020">
    <property type="term" value="C:membrane"/>
    <property type="evidence" value="ECO:0007669"/>
    <property type="project" value="UniProtKB-SubCell"/>
</dbReference>
<comment type="similarity">
    <text evidence="2">Belongs to the peptidase S54 family.</text>
</comment>
<keyword evidence="8" id="KW-1185">Reference proteome</keyword>
<evidence type="ECO:0000313" key="9">
    <source>
        <dbReference type="WBParaSite" id="TMUE_2000009556.1"/>
    </source>
</evidence>
<keyword evidence="3 6" id="KW-0812">Transmembrane</keyword>
<dbReference type="AlphaFoldDB" id="A0A5S6QQE2"/>
<proteinExistence type="inferred from homology"/>
<dbReference type="InterPro" id="IPR035952">
    <property type="entry name" value="Rhomboid-like_sf"/>
</dbReference>
<feature type="transmembrane region" description="Helical" evidence="6">
    <location>
        <begin position="217"/>
        <end position="234"/>
    </location>
</feature>
<name>A0A5S6QQE2_TRIMR</name>
<feature type="domain" description="Peptidase S54 rhomboid" evidence="7">
    <location>
        <begin position="175"/>
        <end position="318"/>
    </location>
</feature>
<protein>
    <submittedName>
        <fullName evidence="9">Rhomboid domain-containing protein</fullName>
    </submittedName>
</protein>
<evidence type="ECO:0000256" key="5">
    <source>
        <dbReference type="ARBA" id="ARBA00023136"/>
    </source>
</evidence>
<keyword evidence="4 6" id="KW-1133">Transmembrane helix</keyword>
<dbReference type="SUPFAM" id="SSF144091">
    <property type="entry name" value="Rhomboid-like"/>
    <property type="match status" value="1"/>
</dbReference>
<dbReference type="Pfam" id="PF01694">
    <property type="entry name" value="Rhomboid"/>
    <property type="match status" value="1"/>
</dbReference>
<evidence type="ECO:0000256" key="2">
    <source>
        <dbReference type="ARBA" id="ARBA00009045"/>
    </source>
</evidence>
<evidence type="ECO:0000259" key="7">
    <source>
        <dbReference type="Pfam" id="PF01694"/>
    </source>
</evidence>
<dbReference type="InterPro" id="IPR022764">
    <property type="entry name" value="Peptidase_S54_rhomboid_dom"/>
</dbReference>
<evidence type="ECO:0000256" key="1">
    <source>
        <dbReference type="ARBA" id="ARBA00004141"/>
    </source>
</evidence>
<dbReference type="Gene3D" id="1.20.1540.10">
    <property type="entry name" value="Rhomboid-like"/>
    <property type="match status" value="1"/>
</dbReference>
<feature type="transmembrane region" description="Helical" evidence="6">
    <location>
        <begin position="119"/>
        <end position="140"/>
    </location>
</feature>
<dbReference type="GO" id="GO:0004252">
    <property type="term" value="F:serine-type endopeptidase activity"/>
    <property type="evidence" value="ECO:0007669"/>
    <property type="project" value="InterPro"/>
</dbReference>
<feature type="transmembrane region" description="Helical" evidence="6">
    <location>
        <begin position="240"/>
        <end position="260"/>
    </location>
</feature>
<organism evidence="8 9">
    <name type="scientific">Trichuris muris</name>
    <name type="common">Mouse whipworm</name>
    <dbReference type="NCBI Taxonomy" id="70415"/>
    <lineage>
        <taxon>Eukaryota</taxon>
        <taxon>Metazoa</taxon>
        <taxon>Ecdysozoa</taxon>
        <taxon>Nematoda</taxon>
        <taxon>Enoplea</taxon>
        <taxon>Dorylaimia</taxon>
        <taxon>Trichinellida</taxon>
        <taxon>Trichuridae</taxon>
        <taxon>Trichuris</taxon>
    </lineage>
</organism>
<dbReference type="STRING" id="70415.A0A5S6QQE2"/>
<accession>A0A5S6QQE2</accession>
<feature type="transmembrane region" description="Helical" evidence="6">
    <location>
        <begin position="330"/>
        <end position="353"/>
    </location>
</feature>